<dbReference type="InterPro" id="IPR049503">
    <property type="entry name" value="AbiJ_NTD4"/>
</dbReference>
<dbReference type="InterPro" id="IPR054280">
    <property type="entry name" value="DUF7014"/>
</dbReference>
<proteinExistence type="predicted"/>
<name>A0AAE6SIX6_AERME</name>
<dbReference type="AlphaFoldDB" id="A0AAE6SIX6"/>
<accession>A0AAE6SIX6</accession>
<gene>
    <name evidence="3" type="ORF">GWI30_10860</name>
</gene>
<organism evidence="3 4">
    <name type="scientific">Aeromonas media</name>
    <dbReference type="NCBI Taxonomy" id="651"/>
    <lineage>
        <taxon>Bacteria</taxon>
        <taxon>Pseudomonadati</taxon>
        <taxon>Pseudomonadota</taxon>
        <taxon>Gammaproteobacteria</taxon>
        <taxon>Aeromonadales</taxon>
        <taxon>Aeromonadaceae</taxon>
        <taxon>Aeromonas</taxon>
    </lineage>
</organism>
<sequence length="250" mass="28759">MAVYETYSKRQKCLRGEFNDVYQHDKIPQKLRVQICNIYDSLFDYNAARMNAICDEVHYIIVNEDGKDRLEFERQDIEVDSNKSSIATVLISFAKRFADTDSFLTILELIVGFIYEQQECGNFSNLDLDEVIEEINIRFRESAVGYHIEPESLTIVRIDSNLVHSEVMQPVLGLLNSDPLYAGALHEFMTAHEHYRYGRYREAISNCGNSFESIMKAIHEKRGWNYEKGKATASPLIDSCARADASVFIL</sequence>
<evidence type="ECO:0000313" key="4">
    <source>
        <dbReference type="Proteomes" id="UP000463871"/>
    </source>
</evidence>
<dbReference type="NCBIfam" id="NF046078">
    <property type="entry name" value="STM4504_CBY0614"/>
    <property type="match status" value="1"/>
</dbReference>
<dbReference type="Pfam" id="PF22809">
    <property type="entry name" value="DUF7014"/>
    <property type="match status" value="1"/>
</dbReference>
<dbReference type="Pfam" id="PF18863">
    <property type="entry name" value="AbiJ_NTD4"/>
    <property type="match status" value="1"/>
</dbReference>
<dbReference type="Proteomes" id="UP000463871">
    <property type="component" value="Chromosome"/>
</dbReference>
<evidence type="ECO:0000259" key="2">
    <source>
        <dbReference type="Pfam" id="PF22809"/>
    </source>
</evidence>
<evidence type="ECO:0000259" key="1">
    <source>
        <dbReference type="Pfam" id="PF18863"/>
    </source>
</evidence>
<dbReference type="EMBL" id="CP047962">
    <property type="protein sequence ID" value="QHQ51326.1"/>
    <property type="molecule type" value="Genomic_DNA"/>
</dbReference>
<feature type="domain" description="HEPN AbiJ-N-terminal" evidence="1">
    <location>
        <begin position="6"/>
        <end position="171"/>
    </location>
</feature>
<reference evidence="3 4" key="1">
    <citation type="submission" date="2020-01" db="EMBL/GenBank/DDBJ databases">
        <title>Complete genome of Aeromonas media MC64.</title>
        <authorList>
            <person name="Cao G."/>
            <person name="Fu J."/>
            <person name="Zhong C."/>
        </authorList>
    </citation>
    <scope>NUCLEOTIDE SEQUENCE [LARGE SCALE GENOMIC DNA]</scope>
    <source>
        <strain evidence="3 4">MC64</strain>
    </source>
</reference>
<feature type="domain" description="DUF7014" evidence="2">
    <location>
        <begin position="174"/>
        <end position="242"/>
    </location>
</feature>
<evidence type="ECO:0000313" key="3">
    <source>
        <dbReference type="EMBL" id="QHQ51326.1"/>
    </source>
</evidence>
<dbReference type="RefSeq" id="WP_161507171.1">
    <property type="nucleotide sequence ID" value="NZ_CAWPID010000001.1"/>
</dbReference>
<protein>
    <submittedName>
        <fullName evidence="3">Uncharacterized protein</fullName>
    </submittedName>
</protein>